<protein>
    <submittedName>
        <fullName evidence="2">Uncharacterized protein</fullName>
    </submittedName>
</protein>
<accession>A0A2V3PKG1</accession>
<keyword evidence="3" id="KW-1185">Reference proteome</keyword>
<name>A0A2V3PKG1_9BACT</name>
<dbReference type="AlphaFoldDB" id="A0A2V3PKG1"/>
<gene>
    <name evidence="2" type="ORF">CLV62_12226</name>
</gene>
<sequence length="77" mass="8853">MSKKIISQQEYDYRCMTFGETRTSEEYQPDTPSLVGDIVGLINAGTENLKGEMERQKADDMKGGNIQKHEDLHKFRN</sequence>
<dbReference type="RefSeq" id="WP_110311622.1">
    <property type="nucleotide sequence ID" value="NZ_QICL01000022.1"/>
</dbReference>
<reference evidence="2 3" key="1">
    <citation type="submission" date="2018-03" db="EMBL/GenBank/DDBJ databases">
        <title>Genomic Encyclopedia of Archaeal and Bacterial Type Strains, Phase II (KMG-II): from individual species to whole genera.</title>
        <authorList>
            <person name="Goeker M."/>
        </authorList>
    </citation>
    <scope>NUCLEOTIDE SEQUENCE [LARGE SCALE GENOMIC DNA]</scope>
    <source>
        <strain evidence="2 3">DSM 100214</strain>
    </source>
</reference>
<evidence type="ECO:0000313" key="3">
    <source>
        <dbReference type="Proteomes" id="UP000247973"/>
    </source>
</evidence>
<organism evidence="2 3">
    <name type="scientific">Dysgonomonas alginatilytica</name>
    <dbReference type="NCBI Taxonomy" id="1605892"/>
    <lineage>
        <taxon>Bacteria</taxon>
        <taxon>Pseudomonadati</taxon>
        <taxon>Bacteroidota</taxon>
        <taxon>Bacteroidia</taxon>
        <taxon>Bacteroidales</taxon>
        <taxon>Dysgonomonadaceae</taxon>
        <taxon>Dysgonomonas</taxon>
    </lineage>
</organism>
<dbReference type="EMBL" id="QICL01000022">
    <property type="protein sequence ID" value="PXV62073.1"/>
    <property type="molecule type" value="Genomic_DNA"/>
</dbReference>
<dbReference type="Proteomes" id="UP000247973">
    <property type="component" value="Unassembled WGS sequence"/>
</dbReference>
<feature type="region of interest" description="Disordered" evidence="1">
    <location>
        <begin position="54"/>
        <end position="77"/>
    </location>
</feature>
<comment type="caution">
    <text evidence="2">The sequence shown here is derived from an EMBL/GenBank/DDBJ whole genome shotgun (WGS) entry which is preliminary data.</text>
</comment>
<evidence type="ECO:0000256" key="1">
    <source>
        <dbReference type="SAM" id="MobiDB-lite"/>
    </source>
</evidence>
<evidence type="ECO:0000313" key="2">
    <source>
        <dbReference type="EMBL" id="PXV62073.1"/>
    </source>
</evidence>
<proteinExistence type="predicted"/>